<dbReference type="KEGG" id="mkc:kam1_878"/>
<dbReference type="AlphaFoldDB" id="A0A516TLJ2"/>
<accession>A0A516TLJ2</accession>
<dbReference type="Proteomes" id="UP000315925">
    <property type="component" value="Chromosome"/>
</dbReference>
<organism evidence="1 2">
    <name type="scientific">Methylacidiphilum kamchatkense Kam1</name>
    <dbReference type="NCBI Taxonomy" id="1202785"/>
    <lineage>
        <taxon>Bacteria</taxon>
        <taxon>Pseudomonadati</taxon>
        <taxon>Verrucomicrobiota</taxon>
        <taxon>Methylacidiphilae</taxon>
        <taxon>Methylacidiphilales</taxon>
        <taxon>Methylacidiphilaceae</taxon>
        <taxon>Methylacidiphilum (ex Ratnadevi et al. 2023)</taxon>
    </lineage>
</organism>
<name>A0A516TLJ2_9BACT</name>
<gene>
    <name evidence="1" type="ORF">kam1_878</name>
</gene>
<protein>
    <submittedName>
        <fullName evidence="1">Uncharacterized protein</fullName>
    </submittedName>
</protein>
<sequence>MKEANLLDGRLVAQQIHRETMEIVQKLRQRGVQPSVVL</sequence>
<proteinExistence type="predicted"/>
<dbReference type="EMBL" id="CP037899">
    <property type="protein sequence ID" value="QDQ42118.1"/>
    <property type="molecule type" value="Genomic_DNA"/>
</dbReference>
<evidence type="ECO:0000313" key="2">
    <source>
        <dbReference type="Proteomes" id="UP000315925"/>
    </source>
</evidence>
<reference evidence="2" key="1">
    <citation type="submission" date="2019-03" db="EMBL/GenBank/DDBJ databases">
        <title>Complete genome of Methylacidiphilum kamchatkense Kam1.</title>
        <authorList>
            <person name="Kruse T."/>
            <person name="Murarilal Ratnadevi C."/>
            <person name="Erikstad H.-A."/>
            <person name="Birkeland N.-K."/>
        </authorList>
    </citation>
    <scope>NUCLEOTIDE SEQUENCE [LARGE SCALE GENOMIC DNA]</scope>
    <source>
        <strain evidence="2">kam1</strain>
    </source>
</reference>
<evidence type="ECO:0000313" key="1">
    <source>
        <dbReference type="EMBL" id="QDQ42118.1"/>
    </source>
</evidence>